<protein>
    <submittedName>
        <fullName evidence="1">Uncharacterized protein</fullName>
    </submittedName>
</protein>
<dbReference type="EMBL" id="CABDVL010000003">
    <property type="protein sequence ID" value="VTM54164.1"/>
    <property type="molecule type" value="Genomic_DNA"/>
</dbReference>
<dbReference type="AlphaFoldDB" id="A0A4P0Y4Z1"/>
<accession>A0A4P0Y4Z1</accession>
<gene>
    <name evidence="1" type="ORF">NCTC9183_02880</name>
</gene>
<sequence length="31" mass="3628">MVLFACLDDLLLIVKFHQSGHRAENLFLQQQ</sequence>
<proteinExistence type="predicted"/>
<name>A0A4P0Y4Z1_KLEPN</name>
<evidence type="ECO:0000313" key="1">
    <source>
        <dbReference type="EMBL" id="VTM54164.1"/>
    </source>
</evidence>
<organism evidence="1">
    <name type="scientific">Klebsiella pneumoniae</name>
    <dbReference type="NCBI Taxonomy" id="573"/>
    <lineage>
        <taxon>Bacteria</taxon>
        <taxon>Pseudomonadati</taxon>
        <taxon>Pseudomonadota</taxon>
        <taxon>Gammaproteobacteria</taxon>
        <taxon>Enterobacterales</taxon>
        <taxon>Enterobacteriaceae</taxon>
        <taxon>Klebsiella/Raoultella group</taxon>
        <taxon>Klebsiella</taxon>
        <taxon>Klebsiella pneumoniae complex</taxon>
    </lineage>
</organism>
<dbReference type="Proteomes" id="UP000507695">
    <property type="component" value="Unassembled WGS sequence"/>
</dbReference>
<reference evidence="1" key="1">
    <citation type="submission" date="2019-04" db="EMBL/GenBank/DDBJ databases">
        <authorList>
            <consortium name="Pathogen Informatics"/>
        </authorList>
    </citation>
    <scope>NUCLEOTIDE SEQUENCE</scope>
    <source>
        <strain evidence="1">NCTC9183</strain>
    </source>
</reference>